<dbReference type="Proteomes" id="UP000015351">
    <property type="component" value="Unassembled WGS sequence"/>
</dbReference>
<name>S9QHJ0_9RHOB</name>
<evidence type="ECO:0000259" key="2">
    <source>
        <dbReference type="PROSITE" id="PS50061"/>
    </source>
</evidence>
<organism evidence="3 4">
    <name type="scientific">Litoreibacter arenae DSM 19593</name>
    <dbReference type="NCBI Taxonomy" id="1123360"/>
    <lineage>
        <taxon>Bacteria</taxon>
        <taxon>Pseudomonadati</taxon>
        <taxon>Pseudomonadota</taxon>
        <taxon>Alphaproteobacteria</taxon>
        <taxon>Rhodobacterales</taxon>
        <taxon>Roseobacteraceae</taxon>
        <taxon>Litoreibacter</taxon>
    </lineage>
</organism>
<dbReference type="HOGENOM" id="CLU_267953_0_0_5"/>
<dbReference type="EMBL" id="AONI01000010">
    <property type="protein sequence ID" value="EPX79302.1"/>
    <property type="molecule type" value="Genomic_DNA"/>
</dbReference>
<accession>S9QHJ0</accession>
<protein>
    <recommendedName>
        <fullName evidence="2">ETS domain-containing protein</fullName>
    </recommendedName>
</protein>
<proteinExistence type="predicted"/>
<dbReference type="GO" id="GO:0003700">
    <property type="term" value="F:DNA-binding transcription factor activity"/>
    <property type="evidence" value="ECO:0007669"/>
    <property type="project" value="InterPro"/>
</dbReference>
<sequence length="1283" mass="146151">MQFIEDGPDIPDELLLALDEGRVVFFCGAGVSRAKANLPDFGGLSKDVLNALRVEDDSLAAKVLAEINRVEKQTGVPGLISADRVFGLLERDFLERDIVSAVAQALDPKKVKDFDPEKGVDLSAHEILLDLATTKDGVTKLVTTNFDRLFDDCGRGLEAWQPPRLPDPARPGDLHGIVYLHGRATRDYDGAEGDGFVLSSAEFGRAYLAEGWATRFFKDVIDRYSVVFVGYNADDPPVQYLLEALNKSNGRLDEVYAFQSGDADDATSRWEHKGVTAIPFSKDDYANLWDTLEEWARRAKDPEGWQEKTIAMAQYGPETLSPFEREQVAHLVSTKEGARKFLESDPPAPATWLCVFDPAIRYAKPKKDEIGYEANPFALYGLASDIVPAPIPPDDHYAKRETPTTAWDAFALNRRDRLELRDEQITPMRGGQSLYAGQLPDRIGILGLWVGKVANQNAAVWWGARQSGLHGGIQQRIRWNLERADADCAPHILQAWHYLFDHWRSGADADRLDWYRFANETKVVDWNSITFRKYEKLSRPRMTAGHNYFRSSVAPQADEETGLGDLILLDVACTEDSPEIDIPDDWLPDVVSALKRNLDIGIQLETERGHYRWLDIPPIMPSDDPDISDYARKEGFTGAVLSYAALFERLAELDIEQARRETSTWPTDDDNVFARLRIWASRFETLVPNEAFNQFFELVSRDAFWNIRHQRDLLLTLQERWGTLPIPVTKRIEARILEGRERWENEPEHEFVQRKAWSIAERLHWLRSKGCNLNVNYDEEIRRLQNAAPDWSPEHAENADRSWESRGGSVRTETEHSGLLSEPLSNVLAKAKEIGGRTGLALVDYDPFAGLCARHPIMALSALRLEAKRGGYPEWAWRRFLHSENRKDDNSRLKNFIAELVISAGHDELKDIVYPVSEWFLSTSENLPEACVPIFERLATRLLDFMSDNPDAGGSGVVRGNRDPDWATEALNSPAGKIAQALYHDPRRQSLEQNQGLPAEWSVMVERALALPGDNGRFALVFFSYHLNWFHYVDSRWTQEKLLSVLKTNNAETLEAWWTGYLWGARNLPNFELFQVLKPHLLAKAAGQTYEERSNRDKLAGLVLASWGRPDPKTGAERVSDDEFRKVLFDAGDRFRSRVLWQLERWSKEDGESGEHWKPLRERFLRQVWPIQKAARTPHNSARLIELAFSDEDSFIAISDAILPLISKIERDQIMLPSIRRGEGNIVDKYPERVLEILHLALPEDANIWPYEIDATIERIAVADPSLRVDPRWVELNRRWNSR</sequence>
<dbReference type="Pfam" id="PF13289">
    <property type="entry name" value="SIR2_2"/>
    <property type="match status" value="1"/>
</dbReference>
<dbReference type="InterPro" id="IPR000418">
    <property type="entry name" value="Ets_dom"/>
</dbReference>
<reference evidence="4" key="1">
    <citation type="journal article" date="2013" name="Stand. Genomic Sci.">
        <title>Genome sequence of the Litoreibacter arenae type strain (DSM 19593(T)), a member of the Roseobacter clade isolated from sea sand.</title>
        <authorList>
            <person name="Riedel T."/>
            <person name="Fiebig A."/>
            <person name="Petersen J."/>
            <person name="Gronow S."/>
            <person name="Kyrpides N.C."/>
            <person name="Goker M."/>
            <person name="Klenk H.P."/>
        </authorList>
    </citation>
    <scope>NUCLEOTIDE SEQUENCE [LARGE SCALE GENOMIC DNA]</scope>
    <source>
        <strain evidence="4">DSM 19593</strain>
    </source>
</reference>
<dbReference type="PATRIC" id="fig|1123360.3.peg.2104"/>
<feature type="domain" description="ETS" evidence="2">
    <location>
        <begin position="493"/>
        <end position="542"/>
    </location>
</feature>
<evidence type="ECO:0000313" key="4">
    <source>
        <dbReference type="Proteomes" id="UP000015351"/>
    </source>
</evidence>
<dbReference type="eggNOG" id="COG0846">
    <property type="taxonomic scope" value="Bacteria"/>
</dbReference>
<feature type="compositionally biased region" description="Basic and acidic residues" evidence="1">
    <location>
        <begin position="792"/>
        <end position="804"/>
    </location>
</feature>
<keyword evidence="4" id="KW-1185">Reference proteome</keyword>
<dbReference type="PROSITE" id="PS50061">
    <property type="entry name" value="ETS_DOMAIN_3"/>
    <property type="match status" value="1"/>
</dbReference>
<comment type="caution">
    <text evidence="3">The sequence shown here is derived from an EMBL/GenBank/DDBJ whole genome shotgun (WGS) entry which is preliminary data.</text>
</comment>
<dbReference type="STRING" id="1123360.thalar_02127"/>
<gene>
    <name evidence="3" type="ORF">thalar_02127</name>
</gene>
<evidence type="ECO:0000256" key="1">
    <source>
        <dbReference type="SAM" id="MobiDB-lite"/>
    </source>
</evidence>
<evidence type="ECO:0000313" key="3">
    <source>
        <dbReference type="EMBL" id="EPX79302.1"/>
    </source>
</evidence>
<dbReference type="RefSeq" id="WP_021100682.1">
    <property type="nucleotide sequence ID" value="NZ_KE557306.1"/>
</dbReference>
<feature type="region of interest" description="Disordered" evidence="1">
    <location>
        <begin position="788"/>
        <end position="808"/>
    </location>
</feature>
<dbReference type="GO" id="GO:0043565">
    <property type="term" value="F:sequence-specific DNA binding"/>
    <property type="evidence" value="ECO:0007669"/>
    <property type="project" value="InterPro"/>
</dbReference>
<dbReference type="OrthoDB" id="2077946at2"/>